<reference evidence="1" key="1">
    <citation type="journal article" date="2019" name="Sci. Rep.">
        <title>Draft genome of Tanacetum cinerariifolium, the natural source of mosquito coil.</title>
        <authorList>
            <person name="Yamashiro T."/>
            <person name="Shiraishi A."/>
            <person name="Satake H."/>
            <person name="Nakayama K."/>
        </authorList>
    </citation>
    <scope>NUCLEOTIDE SEQUENCE</scope>
</reference>
<feature type="non-terminal residue" evidence="1">
    <location>
        <position position="1"/>
    </location>
</feature>
<sequence length="83" mass="9157">TDIAERQLVILGNQTGQRATDRVTARAAQACRQRQKVRRLRTNALHRLNAQLAKSQGAGLVDNQRGQVGQLFQKGRAANQNPV</sequence>
<evidence type="ECO:0000313" key="1">
    <source>
        <dbReference type="EMBL" id="GFD59437.1"/>
    </source>
</evidence>
<proteinExistence type="predicted"/>
<accession>A0A699XIE4</accession>
<name>A0A699XIE4_TANCI</name>
<comment type="caution">
    <text evidence="1">The sequence shown here is derived from an EMBL/GenBank/DDBJ whole genome shotgun (WGS) entry which is preliminary data.</text>
</comment>
<gene>
    <name evidence="1" type="ORF">Tci_931406</name>
</gene>
<feature type="non-terminal residue" evidence="1">
    <location>
        <position position="83"/>
    </location>
</feature>
<protein>
    <submittedName>
        <fullName evidence="1">Uncharacterized protein</fullName>
    </submittedName>
</protein>
<dbReference type="EMBL" id="BKCJ011864980">
    <property type="protein sequence ID" value="GFD59437.1"/>
    <property type="molecule type" value="Genomic_DNA"/>
</dbReference>
<organism evidence="1">
    <name type="scientific">Tanacetum cinerariifolium</name>
    <name type="common">Dalmatian daisy</name>
    <name type="synonym">Chrysanthemum cinerariifolium</name>
    <dbReference type="NCBI Taxonomy" id="118510"/>
    <lineage>
        <taxon>Eukaryota</taxon>
        <taxon>Viridiplantae</taxon>
        <taxon>Streptophyta</taxon>
        <taxon>Embryophyta</taxon>
        <taxon>Tracheophyta</taxon>
        <taxon>Spermatophyta</taxon>
        <taxon>Magnoliopsida</taxon>
        <taxon>eudicotyledons</taxon>
        <taxon>Gunneridae</taxon>
        <taxon>Pentapetalae</taxon>
        <taxon>asterids</taxon>
        <taxon>campanulids</taxon>
        <taxon>Asterales</taxon>
        <taxon>Asteraceae</taxon>
        <taxon>Asteroideae</taxon>
        <taxon>Anthemideae</taxon>
        <taxon>Anthemidinae</taxon>
        <taxon>Tanacetum</taxon>
    </lineage>
</organism>
<dbReference type="AlphaFoldDB" id="A0A699XIE4"/>